<name>X0YJV9_9ZZZZ</name>
<comment type="caution">
    <text evidence="1">The sequence shown here is derived from an EMBL/GenBank/DDBJ whole genome shotgun (WGS) entry which is preliminary data.</text>
</comment>
<evidence type="ECO:0000313" key="1">
    <source>
        <dbReference type="EMBL" id="GAG56305.1"/>
    </source>
</evidence>
<dbReference type="AlphaFoldDB" id="X0YJV9"/>
<organism evidence="1">
    <name type="scientific">marine sediment metagenome</name>
    <dbReference type="NCBI Taxonomy" id="412755"/>
    <lineage>
        <taxon>unclassified sequences</taxon>
        <taxon>metagenomes</taxon>
        <taxon>ecological metagenomes</taxon>
    </lineage>
</organism>
<gene>
    <name evidence="1" type="ORF">S01H4_19419</name>
</gene>
<reference evidence="1" key="1">
    <citation type="journal article" date="2014" name="Front. Microbiol.">
        <title>High frequency of phylogenetically diverse reductive dehalogenase-homologous genes in deep subseafloor sedimentary metagenomes.</title>
        <authorList>
            <person name="Kawai M."/>
            <person name="Futagami T."/>
            <person name="Toyoda A."/>
            <person name="Takaki Y."/>
            <person name="Nishi S."/>
            <person name="Hori S."/>
            <person name="Arai W."/>
            <person name="Tsubouchi T."/>
            <person name="Morono Y."/>
            <person name="Uchiyama I."/>
            <person name="Ito T."/>
            <person name="Fujiyama A."/>
            <person name="Inagaki F."/>
            <person name="Takami H."/>
        </authorList>
    </citation>
    <scope>NUCLEOTIDE SEQUENCE</scope>
    <source>
        <strain evidence="1">Expedition CK06-06</strain>
    </source>
</reference>
<accession>X0YJV9</accession>
<proteinExistence type="predicted"/>
<sequence length="78" mass="8005">MAAKDSGSVFPSAGDTIDVVLPDVGNTGVPVTIPGVYNTPGEYRVLISPDITGDALCGTAGCDSDEPLTKLQWVDPNI</sequence>
<protein>
    <submittedName>
        <fullName evidence="1">Uncharacterized protein</fullName>
    </submittedName>
</protein>
<dbReference type="EMBL" id="BART01008659">
    <property type="protein sequence ID" value="GAG56305.1"/>
    <property type="molecule type" value="Genomic_DNA"/>
</dbReference>